<keyword evidence="5" id="KW-0788">Thiol protease</keyword>
<sequence>MKKKLAVAAVSLSILFTLGAGSAFADSKLDSTIESALGTKYVSGGTSTDGFDCSGFTSYVFKSLDIKLPRTSASQYNMGTAVKKDELKAGDLVFFNTSGNGISHVGVMVDGESFAHASTKKGVIISKLSEDYYVKRYVGAKRILSTDKYEEVAVDGHDHDDVE</sequence>
<reference evidence="8 9" key="1">
    <citation type="submission" date="2019-11" db="EMBL/GenBank/DDBJ databases">
        <title>Draft genome sequences of five Paenibacillus species of dairy origin.</title>
        <authorList>
            <person name="Olajide A.M."/>
            <person name="Chen S."/>
            <person name="Lapointe G."/>
        </authorList>
    </citation>
    <scope>NUCLEOTIDE SEQUENCE [LARGE SCALE GENOMIC DNA]</scope>
    <source>
        <strain evidence="8 9">12CR55</strain>
    </source>
</reference>
<dbReference type="InterPro" id="IPR000064">
    <property type="entry name" value="NLP_P60_dom"/>
</dbReference>
<dbReference type="Pfam" id="PF00877">
    <property type="entry name" value="NLPC_P60"/>
    <property type="match status" value="1"/>
</dbReference>
<comment type="caution">
    <text evidence="8">The sequence shown here is derived from an EMBL/GenBank/DDBJ whole genome shotgun (WGS) entry which is preliminary data.</text>
</comment>
<organism evidence="8 9">
    <name type="scientific">Paenibacillus woosongensis</name>
    <dbReference type="NCBI Taxonomy" id="307580"/>
    <lineage>
        <taxon>Bacteria</taxon>
        <taxon>Bacillati</taxon>
        <taxon>Bacillota</taxon>
        <taxon>Bacilli</taxon>
        <taxon>Bacillales</taxon>
        <taxon>Paenibacillaceae</taxon>
        <taxon>Paenibacillus</taxon>
    </lineage>
</organism>
<evidence type="ECO:0000259" key="7">
    <source>
        <dbReference type="PROSITE" id="PS51935"/>
    </source>
</evidence>
<evidence type="ECO:0000256" key="4">
    <source>
        <dbReference type="ARBA" id="ARBA00022801"/>
    </source>
</evidence>
<dbReference type="GO" id="GO:0006508">
    <property type="term" value="P:proteolysis"/>
    <property type="evidence" value="ECO:0007669"/>
    <property type="project" value="UniProtKB-KW"/>
</dbReference>
<dbReference type="OrthoDB" id="9813118at2"/>
<evidence type="ECO:0000256" key="2">
    <source>
        <dbReference type="ARBA" id="ARBA00022670"/>
    </source>
</evidence>
<keyword evidence="2" id="KW-0645">Protease</keyword>
<dbReference type="InterPro" id="IPR038765">
    <property type="entry name" value="Papain-like_cys_pep_sf"/>
</dbReference>
<dbReference type="AlphaFoldDB" id="A0A7X2Z5Z0"/>
<dbReference type="EMBL" id="WNZW01000021">
    <property type="protein sequence ID" value="MUG48159.1"/>
    <property type="molecule type" value="Genomic_DNA"/>
</dbReference>
<evidence type="ECO:0000256" key="3">
    <source>
        <dbReference type="ARBA" id="ARBA00022729"/>
    </source>
</evidence>
<dbReference type="InterPro" id="IPR052062">
    <property type="entry name" value="Murein_DD/LD_carboxypeptidase"/>
</dbReference>
<dbReference type="Gene3D" id="3.90.1720.10">
    <property type="entry name" value="endopeptidase domain like (from Nostoc punctiforme)"/>
    <property type="match status" value="1"/>
</dbReference>
<dbReference type="RefSeq" id="WP_155613505.1">
    <property type="nucleotide sequence ID" value="NZ_WNZW01000021.1"/>
</dbReference>
<feature type="signal peptide" evidence="6">
    <location>
        <begin position="1"/>
        <end position="25"/>
    </location>
</feature>
<feature type="domain" description="NlpC/P60" evidence="7">
    <location>
        <begin position="22"/>
        <end position="144"/>
    </location>
</feature>
<proteinExistence type="inferred from homology"/>
<gene>
    <name evidence="8" type="ORF">GNP95_24770</name>
</gene>
<dbReference type="Proteomes" id="UP000447876">
    <property type="component" value="Unassembled WGS sequence"/>
</dbReference>
<evidence type="ECO:0000313" key="8">
    <source>
        <dbReference type="EMBL" id="MUG48159.1"/>
    </source>
</evidence>
<dbReference type="SUPFAM" id="SSF54001">
    <property type="entry name" value="Cysteine proteinases"/>
    <property type="match status" value="1"/>
</dbReference>
<name>A0A7X2Z5Z0_9BACL</name>
<keyword evidence="3 6" id="KW-0732">Signal</keyword>
<dbReference type="PANTHER" id="PTHR47360:SF1">
    <property type="entry name" value="ENDOPEPTIDASE NLPC-RELATED"/>
    <property type="match status" value="1"/>
</dbReference>
<protein>
    <submittedName>
        <fullName evidence="8">NlpC/P60 family protein</fullName>
    </submittedName>
</protein>
<feature type="chain" id="PRO_5030752799" evidence="6">
    <location>
        <begin position="26"/>
        <end position="163"/>
    </location>
</feature>
<dbReference type="PANTHER" id="PTHR47360">
    <property type="entry name" value="MUREIN DD-ENDOPEPTIDASE MEPS/MUREIN LD-CARBOXYPEPTIDASE"/>
    <property type="match status" value="1"/>
</dbReference>
<dbReference type="GO" id="GO:0008234">
    <property type="term" value="F:cysteine-type peptidase activity"/>
    <property type="evidence" value="ECO:0007669"/>
    <property type="project" value="UniProtKB-KW"/>
</dbReference>
<comment type="similarity">
    <text evidence="1">Belongs to the peptidase C40 family.</text>
</comment>
<evidence type="ECO:0000256" key="1">
    <source>
        <dbReference type="ARBA" id="ARBA00007074"/>
    </source>
</evidence>
<accession>A0A7X2Z5Z0</accession>
<dbReference type="PROSITE" id="PS51935">
    <property type="entry name" value="NLPC_P60"/>
    <property type="match status" value="1"/>
</dbReference>
<keyword evidence="4" id="KW-0378">Hydrolase</keyword>
<evidence type="ECO:0000313" key="9">
    <source>
        <dbReference type="Proteomes" id="UP000447876"/>
    </source>
</evidence>
<evidence type="ECO:0000256" key="6">
    <source>
        <dbReference type="SAM" id="SignalP"/>
    </source>
</evidence>
<evidence type="ECO:0000256" key="5">
    <source>
        <dbReference type="ARBA" id="ARBA00022807"/>
    </source>
</evidence>